<sequence>MRLILSAILATTLALPAAAQSTISAEIGAKGIGPTAERLAALPAPAPADLFALGGLRFLGGVEMALQTRWRHGLSSPMRMLPILRLPINENPRPEPFDPALIARLFLDLDTSMASARKALAEIPPNSDFGLEIDLSDLWFDINANAARDPGEDLLAVAGAMMRGPGDGAPPVIRFDGPDAAWLKAYGHALSGVAQVVLAYDPTAAITKATAASAALHDLNDVHMAPEDFNRQFGEFADIIAMVLGALDQPPDAARAKAAQAQFLGMIAENRRFWAEVALETDNDREWLPNDAQESALVGPLPAGTGATWLRVLEDGEALLTGTKLAPYWRLDDSAGVNVARMFTDPRAIDLVAWIQGADALPYLEKGPVVSAESWRDFERLIGGQGMLFALYLN</sequence>
<feature type="chain" id="PRO_5015394376" evidence="1">
    <location>
        <begin position="20"/>
        <end position="394"/>
    </location>
</feature>
<reference evidence="2 3" key="1">
    <citation type="submission" date="2018-03" db="EMBL/GenBank/DDBJ databases">
        <title>Rhodobacter veldkampii.</title>
        <authorList>
            <person name="Meyer T.E."/>
            <person name="Miller S."/>
            <person name="Lodha T."/>
            <person name="Gandham S."/>
            <person name="Chintalapati S."/>
            <person name="Chintalapati V.R."/>
        </authorList>
    </citation>
    <scope>NUCLEOTIDE SEQUENCE [LARGE SCALE GENOMIC DNA]</scope>
    <source>
        <strain evidence="2 3">DSM 11550</strain>
    </source>
</reference>
<proteinExistence type="predicted"/>
<feature type="signal peptide" evidence="1">
    <location>
        <begin position="1"/>
        <end position="19"/>
    </location>
</feature>
<gene>
    <name evidence="2" type="ORF">C5F46_10490</name>
</gene>
<dbReference type="RefSeq" id="WP_107325304.1">
    <property type="nucleotide sequence ID" value="NZ_NHSP01000020.1"/>
</dbReference>
<evidence type="ECO:0000313" key="2">
    <source>
        <dbReference type="EMBL" id="PTE17198.1"/>
    </source>
</evidence>
<protein>
    <submittedName>
        <fullName evidence="2">Uncharacterized protein</fullName>
    </submittedName>
</protein>
<evidence type="ECO:0000256" key="1">
    <source>
        <dbReference type="SAM" id="SignalP"/>
    </source>
</evidence>
<organism evidence="2 3">
    <name type="scientific">Phaeovulum veldkampii DSM 11550</name>
    <dbReference type="NCBI Taxonomy" id="1185920"/>
    <lineage>
        <taxon>Bacteria</taxon>
        <taxon>Pseudomonadati</taxon>
        <taxon>Pseudomonadota</taxon>
        <taxon>Alphaproteobacteria</taxon>
        <taxon>Rhodobacterales</taxon>
        <taxon>Paracoccaceae</taxon>
        <taxon>Phaeovulum</taxon>
    </lineage>
</organism>
<name>A0A2T4JHA0_9RHOB</name>
<dbReference type="AlphaFoldDB" id="A0A2T4JHA0"/>
<evidence type="ECO:0000313" key="3">
    <source>
        <dbReference type="Proteomes" id="UP000241899"/>
    </source>
</evidence>
<comment type="caution">
    <text evidence="2">The sequence shown here is derived from an EMBL/GenBank/DDBJ whole genome shotgun (WGS) entry which is preliminary data.</text>
</comment>
<keyword evidence="3" id="KW-1185">Reference proteome</keyword>
<accession>A0A2T4JHA0</accession>
<dbReference type="EMBL" id="PZKF01000022">
    <property type="protein sequence ID" value="PTE17198.1"/>
    <property type="molecule type" value="Genomic_DNA"/>
</dbReference>
<dbReference type="Proteomes" id="UP000241899">
    <property type="component" value="Unassembled WGS sequence"/>
</dbReference>
<keyword evidence="1" id="KW-0732">Signal</keyword>
<dbReference type="OrthoDB" id="9815249at2"/>